<proteinExistence type="predicted"/>
<dbReference type="GO" id="GO:0005737">
    <property type="term" value="C:cytoplasm"/>
    <property type="evidence" value="ECO:0007669"/>
    <property type="project" value="TreeGrafter"/>
</dbReference>
<feature type="domain" description="CUE" evidence="3">
    <location>
        <begin position="85"/>
        <end position="128"/>
    </location>
</feature>
<dbReference type="STRING" id="763406.A0A1E3NQ90"/>
<dbReference type="PROSITE" id="PS51140">
    <property type="entry name" value="CUE"/>
    <property type="match status" value="1"/>
</dbReference>
<evidence type="ECO:0000256" key="1">
    <source>
        <dbReference type="ARBA" id="ARBA00022786"/>
    </source>
</evidence>
<accession>A0A1E3NQ90</accession>
<sequence length="448" mass="48073">MSAEKKLAAIEDDATAEPGVSATEAPEETKPETEGAEETKQEAKQETAGAGEEKQEATAKHEKHEAKAEAPPPPMPTRPAKQLSQTDLTIAQLVDVFPHLDLKYIKMALIASEGRLEPASNALLFLSDPSSGIEIPQPHAGASLAAPAAAGNPSGLEESDEALARRLARAYERGSRRTSVSTARRGKARPQDLGADGSRVRRTPSMNEHRVYNNFVGDDNEDYGAEEDLYETLTKNVNDAKQVVGGWFGNVAKKIQESMDQSPDGQTQAQRQGKQAPPVPNRRHSPGPQHGSETYSRSPYQQPQSIQRGYYSQKNEYVVNTGDDDNDDDAPKLPARGKGQAHLYPALGGGEAPVHIEMTDASADLADSPKPIEKDDLYTTNSAKITMNKKSEPTTATSAAHSTAAANSKSAATPASPKSKTWTPLKSVDPEPSSDAFLVDDSEDDDDK</sequence>
<dbReference type="PANTHER" id="PTHR16461:SF5">
    <property type="entry name" value="TOLL-INTERACTING PROTEIN"/>
    <property type="match status" value="1"/>
</dbReference>
<dbReference type="SMART" id="SM00546">
    <property type="entry name" value="CUE"/>
    <property type="match status" value="1"/>
</dbReference>
<feature type="region of interest" description="Disordered" evidence="2">
    <location>
        <begin position="258"/>
        <end position="305"/>
    </location>
</feature>
<dbReference type="InterPro" id="IPR009060">
    <property type="entry name" value="UBA-like_sf"/>
</dbReference>
<reference evidence="4 5" key="1">
    <citation type="journal article" date="2016" name="Proc. Natl. Acad. Sci. U.S.A.">
        <title>Comparative genomics of biotechnologically important yeasts.</title>
        <authorList>
            <person name="Riley R."/>
            <person name="Haridas S."/>
            <person name="Wolfe K.H."/>
            <person name="Lopes M.R."/>
            <person name="Hittinger C.T."/>
            <person name="Goeker M."/>
            <person name="Salamov A.A."/>
            <person name="Wisecaver J.H."/>
            <person name="Long T.M."/>
            <person name="Calvey C.H."/>
            <person name="Aerts A.L."/>
            <person name="Barry K.W."/>
            <person name="Choi C."/>
            <person name="Clum A."/>
            <person name="Coughlan A.Y."/>
            <person name="Deshpande S."/>
            <person name="Douglass A.P."/>
            <person name="Hanson S.J."/>
            <person name="Klenk H.-P."/>
            <person name="LaButti K.M."/>
            <person name="Lapidus A."/>
            <person name="Lindquist E.A."/>
            <person name="Lipzen A.M."/>
            <person name="Meier-Kolthoff J.P."/>
            <person name="Ohm R.A."/>
            <person name="Otillar R.P."/>
            <person name="Pangilinan J.L."/>
            <person name="Peng Y."/>
            <person name="Rokas A."/>
            <person name="Rosa C.A."/>
            <person name="Scheuner C."/>
            <person name="Sibirny A.A."/>
            <person name="Slot J.C."/>
            <person name="Stielow J.B."/>
            <person name="Sun H."/>
            <person name="Kurtzman C.P."/>
            <person name="Blackwell M."/>
            <person name="Grigoriev I.V."/>
            <person name="Jeffries T.W."/>
        </authorList>
    </citation>
    <scope>NUCLEOTIDE SEQUENCE [LARGE SCALE GENOMIC DNA]</scope>
    <source>
        <strain evidence="4 5">NRRL Y-2026</strain>
    </source>
</reference>
<dbReference type="Proteomes" id="UP000094455">
    <property type="component" value="Unassembled WGS sequence"/>
</dbReference>
<feature type="compositionally biased region" description="Acidic residues" evidence="2">
    <location>
        <begin position="438"/>
        <end position="448"/>
    </location>
</feature>
<dbReference type="SUPFAM" id="SSF46934">
    <property type="entry name" value="UBA-like"/>
    <property type="match status" value="1"/>
</dbReference>
<feature type="region of interest" description="Disordered" evidence="2">
    <location>
        <begin position="318"/>
        <end position="448"/>
    </location>
</feature>
<evidence type="ECO:0000256" key="2">
    <source>
        <dbReference type="SAM" id="MobiDB-lite"/>
    </source>
</evidence>
<name>A0A1E3NQ90_9ASCO</name>
<dbReference type="Gene3D" id="1.10.8.10">
    <property type="entry name" value="DNA helicase RuvA subunit, C-terminal domain"/>
    <property type="match status" value="1"/>
</dbReference>
<dbReference type="Pfam" id="PF02845">
    <property type="entry name" value="CUE"/>
    <property type="match status" value="1"/>
</dbReference>
<feature type="compositionally biased region" description="Polar residues" evidence="2">
    <location>
        <begin position="258"/>
        <end position="273"/>
    </location>
</feature>
<organism evidence="4 5">
    <name type="scientific">Pichia membranifaciens NRRL Y-2026</name>
    <dbReference type="NCBI Taxonomy" id="763406"/>
    <lineage>
        <taxon>Eukaryota</taxon>
        <taxon>Fungi</taxon>
        <taxon>Dikarya</taxon>
        <taxon>Ascomycota</taxon>
        <taxon>Saccharomycotina</taxon>
        <taxon>Pichiomycetes</taxon>
        <taxon>Pichiales</taxon>
        <taxon>Pichiaceae</taxon>
        <taxon>Pichia</taxon>
    </lineage>
</organism>
<dbReference type="OrthoDB" id="9942608at2759"/>
<feature type="compositionally biased region" description="Low complexity" evidence="2">
    <location>
        <begin position="393"/>
        <end position="421"/>
    </location>
</feature>
<gene>
    <name evidence="4" type="ORF">PICMEDRAFT_11131</name>
</gene>
<keyword evidence="5" id="KW-1185">Reference proteome</keyword>
<dbReference type="GO" id="GO:0031624">
    <property type="term" value="F:ubiquitin conjugating enzyme binding"/>
    <property type="evidence" value="ECO:0007669"/>
    <property type="project" value="TreeGrafter"/>
</dbReference>
<dbReference type="GO" id="GO:0043130">
    <property type="term" value="F:ubiquitin binding"/>
    <property type="evidence" value="ECO:0007669"/>
    <property type="project" value="InterPro"/>
</dbReference>
<keyword evidence="1" id="KW-0833">Ubl conjugation pathway</keyword>
<evidence type="ECO:0000313" key="4">
    <source>
        <dbReference type="EMBL" id="ODQ48222.1"/>
    </source>
</evidence>
<protein>
    <recommendedName>
        <fullName evidence="3">CUE domain-containing protein</fullName>
    </recommendedName>
</protein>
<feature type="region of interest" description="Disordered" evidence="2">
    <location>
        <begin position="170"/>
        <end position="207"/>
    </location>
</feature>
<dbReference type="InterPro" id="IPR003892">
    <property type="entry name" value="CUE"/>
</dbReference>
<dbReference type="GO" id="GO:0006511">
    <property type="term" value="P:ubiquitin-dependent protein catabolic process"/>
    <property type="evidence" value="ECO:0007669"/>
    <property type="project" value="TreeGrafter"/>
</dbReference>
<feature type="compositionally biased region" description="Basic and acidic residues" evidence="2">
    <location>
        <begin position="27"/>
        <end position="68"/>
    </location>
</feature>
<dbReference type="PANTHER" id="PTHR16461">
    <property type="entry name" value="TOLL-INTERACTING PROTEIN"/>
    <property type="match status" value="1"/>
</dbReference>
<feature type="region of interest" description="Disordered" evidence="2">
    <location>
        <begin position="1"/>
        <end position="84"/>
    </location>
</feature>
<dbReference type="EMBL" id="KV454002">
    <property type="protein sequence ID" value="ODQ48222.1"/>
    <property type="molecule type" value="Genomic_DNA"/>
</dbReference>
<evidence type="ECO:0000313" key="5">
    <source>
        <dbReference type="Proteomes" id="UP000094455"/>
    </source>
</evidence>
<dbReference type="RefSeq" id="XP_019019335.1">
    <property type="nucleotide sequence ID" value="XM_019159759.1"/>
</dbReference>
<dbReference type="GeneID" id="30176446"/>
<evidence type="ECO:0000259" key="3">
    <source>
        <dbReference type="PROSITE" id="PS51140"/>
    </source>
</evidence>
<feature type="compositionally biased region" description="Polar residues" evidence="2">
    <location>
        <begin position="291"/>
        <end position="305"/>
    </location>
</feature>
<dbReference type="AlphaFoldDB" id="A0A1E3NQ90"/>